<dbReference type="EMBL" id="UYRR01036805">
    <property type="protein sequence ID" value="VDK68099.1"/>
    <property type="molecule type" value="Genomic_DNA"/>
</dbReference>
<keyword evidence="3" id="KW-1185">Reference proteome</keyword>
<gene>
    <name evidence="2" type="ORF">ASIM_LOCUS19199</name>
</gene>
<reference evidence="4" key="1">
    <citation type="submission" date="2017-02" db="UniProtKB">
        <authorList>
            <consortium name="WormBaseParasite"/>
        </authorList>
    </citation>
    <scope>IDENTIFICATION</scope>
</reference>
<evidence type="ECO:0000313" key="3">
    <source>
        <dbReference type="Proteomes" id="UP000267096"/>
    </source>
</evidence>
<dbReference type="WBParaSite" id="ASIM_0001981201-mRNA-1">
    <property type="protein sequence ID" value="ASIM_0001981201-mRNA-1"/>
    <property type="gene ID" value="ASIM_0001981201"/>
</dbReference>
<dbReference type="OrthoDB" id="10620319at2759"/>
<feature type="compositionally biased region" description="Polar residues" evidence="1">
    <location>
        <begin position="1"/>
        <end position="19"/>
    </location>
</feature>
<accession>A0A0M3KFQ1</accession>
<protein>
    <submittedName>
        <fullName evidence="4">RanBD1 domain-containing protein</fullName>
    </submittedName>
</protein>
<dbReference type="Proteomes" id="UP000267096">
    <property type="component" value="Unassembled WGS sequence"/>
</dbReference>
<feature type="region of interest" description="Disordered" evidence="1">
    <location>
        <begin position="144"/>
        <end position="168"/>
    </location>
</feature>
<evidence type="ECO:0000313" key="2">
    <source>
        <dbReference type="EMBL" id="VDK68099.1"/>
    </source>
</evidence>
<proteinExistence type="predicted"/>
<dbReference type="AlphaFoldDB" id="A0A0M3KFQ1"/>
<feature type="compositionally biased region" description="Polar residues" evidence="1">
    <location>
        <begin position="26"/>
        <end position="57"/>
    </location>
</feature>
<evidence type="ECO:0000256" key="1">
    <source>
        <dbReference type="SAM" id="MobiDB-lite"/>
    </source>
</evidence>
<name>A0A0M3KFQ1_ANISI</name>
<sequence length="415" mass="41011">MTDGAQNVPASTTLSTTSGVAVPIASSDTTKQQTASSSQDAKSVAGSTSKPATPSALTSTQPQAPTTMTATATVVPTTPQTSQTISTTSPSASTSPSIQNTQTTTSIQQPITSTSPSTSTSSASVPAKPADTAVSFTFKLPTATTTSVQGASADQKSFTKSAQESTVQQNNMDEGMMDDEGAAATSAVSTNLFSSALSLGIGGATSTSTPQTAKSIFGGGMKLGGGITQPASSSLFGSAVSSAPASSVFGGGVNATTTSNQQQSTPSFSFSAALANPQQSTGSVFGAKPVVTGATSTFGGAPTFGSKPTFGARSPLASAFSQASGVQATQPTVPSSGGIFSAFAHSGVSSGFGALAAASQQQGQKSSLFGGSGFGSLVQQQQQQQQKPSVFGGSTFGAQANTQRYLVVTRFSKIF</sequence>
<feature type="compositionally biased region" description="Low complexity" evidence="1">
    <location>
        <begin position="58"/>
        <end position="122"/>
    </location>
</feature>
<reference evidence="2 3" key="2">
    <citation type="submission" date="2018-11" db="EMBL/GenBank/DDBJ databases">
        <authorList>
            <consortium name="Pathogen Informatics"/>
        </authorList>
    </citation>
    <scope>NUCLEOTIDE SEQUENCE [LARGE SCALE GENOMIC DNA]</scope>
</reference>
<evidence type="ECO:0000313" key="4">
    <source>
        <dbReference type="WBParaSite" id="ASIM_0001981201-mRNA-1"/>
    </source>
</evidence>
<feature type="region of interest" description="Disordered" evidence="1">
    <location>
        <begin position="1"/>
        <end position="127"/>
    </location>
</feature>
<organism evidence="4">
    <name type="scientific">Anisakis simplex</name>
    <name type="common">Herring worm</name>
    <dbReference type="NCBI Taxonomy" id="6269"/>
    <lineage>
        <taxon>Eukaryota</taxon>
        <taxon>Metazoa</taxon>
        <taxon>Ecdysozoa</taxon>
        <taxon>Nematoda</taxon>
        <taxon>Chromadorea</taxon>
        <taxon>Rhabditida</taxon>
        <taxon>Spirurina</taxon>
        <taxon>Ascaridomorpha</taxon>
        <taxon>Ascaridoidea</taxon>
        <taxon>Anisakidae</taxon>
        <taxon>Anisakis</taxon>
        <taxon>Anisakis simplex complex</taxon>
    </lineage>
</organism>